<evidence type="ECO:0000313" key="1">
    <source>
        <dbReference type="EMBL" id="KAL0167796.1"/>
    </source>
</evidence>
<name>A0ABD0P3I6_CIRMR</name>
<organism evidence="1 2">
    <name type="scientific">Cirrhinus mrigala</name>
    <name type="common">Mrigala</name>
    <dbReference type="NCBI Taxonomy" id="683832"/>
    <lineage>
        <taxon>Eukaryota</taxon>
        <taxon>Metazoa</taxon>
        <taxon>Chordata</taxon>
        <taxon>Craniata</taxon>
        <taxon>Vertebrata</taxon>
        <taxon>Euteleostomi</taxon>
        <taxon>Actinopterygii</taxon>
        <taxon>Neopterygii</taxon>
        <taxon>Teleostei</taxon>
        <taxon>Ostariophysi</taxon>
        <taxon>Cypriniformes</taxon>
        <taxon>Cyprinidae</taxon>
        <taxon>Labeoninae</taxon>
        <taxon>Labeonini</taxon>
        <taxon>Cirrhinus</taxon>
    </lineage>
</organism>
<reference evidence="1 2" key="1">
    <citation type="submission" date="2024-05" db="EMBL/GenBank/DDBJ databases">
        <title>Genome sequencing and assembly of Indian major carp, Cirrhinus mrigala (Hamilton, 1822).</title>
        <authorList>
            <person name="Mohindra V."/>
            <person name="Chowdhury L.M."/>
            <person name="Lal K."/>
            <person name="Jena J.K."/>
        </authorList>
    </citation>
    <scope>NUCLEOTIDE SEQUENCE [LARGE SCALE GENOMIC DNA]</scope>
    <source>
        <strain evidence="1">CM1030</strain>
        <tissue evidence="1">Blood</tissue>
    </source>
</reference>
<dbReference type="EMBL" id="JAMKFB020000018">
    <property type="protein sequence ID" value="KAL0167796.1"/>
    <property type="molecule type" value="Genomic_DNA"/>
</dbReference>
<accession>A0ABD0P3I6</accession>
<dbReference type="Gene3D" id="2.30.29.30">
    <property type="entry name" value="Pleckstrin-homology domain (PH domain)/Phosphotyrosine-binding domain (PTB)"/>
    <property type="match status" value="1"/>
</dbReference>
<dbReference type="InterPro" id="IPR011993">
    <property type="entry name" value="PH-like_dom_sf"/>
</dbReference>
<keyword evidence="2" id="KW-1185">Reference proteome</keyword>
<feature type="non-terminal residue" evidence="1">
    <location>
        <position position="120"/>
    </location>
</feature>
<protein>
    <submittedName>
        <fullName evidence="1">Uncharacterized protein</fullName>
    </submittedName>
</protein>
<gene>
    <name evidence="1" type="ORF">M9458_036018</name>
</gene>
<dbReference type="AlphaFoldDB" id="A0ABD0P3I6"/>
<evidence type="ECO:0000313" key="2">
    <source>
        <dbReference type="Proteomes" id="UP001529510"/>
    </source>
</evidence>
<dbReference type="Proteomes" id="UP001529510">
    <property type="component" value="Unassembled WGS sequence"/>
</dbReference>
<proteinExistence type="predicted"/>
<comment type="caution">
    <text evidence="1">The sequence shown here is derived from an EMBL/GenBank/DDBJ whole genome shotgun (WGS) entry which is preliminary data.</text>
</comment>
<sequence>MVGGSEQQERRRVIEHLRTGTEMTLYQQRVERLTVQVIIETMQVALMRSDDRIVRVLDIFEFKEVRQWKTFKDFQRFNEGRGSKFRRIFYQSEKSHQQDNKTCFTIFYGSEFILKSLSLK</sequence>